<feature type="signal peptide" evidence="5">
    <location>
        <begin position="1"/>
        <end position="19"/>
    </location>
</feature>
<feature type="chain" id="PRO_5019733782" evidence="5">
    <location>
        <begin position="20"/>
        <end position="687"/>
    </location>
</feature>
<keyword evidence="3" id="KW-0677">Repeat</keyword>
<dbReference type="OrthoDB" id="2325980at2759"/>
<dbReference type="Pfam" id="PF13306">
    <property type="entry name" value="LRR_5"/>
    <property type="match status" value="2"/>
</dbReference>
<evidence type="ECO:0000256" key="3">
    <source>
        <dbReference type="ARBA" id="ARBA00022737"/>
    </source>
</evidence>
<dbReference type="Pfam" id="PF13855">
    <property type="entry name" value="LRR_8"/>
    <property type="match status" value="2"/>
</dbReference>
<protein>
    <submittedName>
        <fullName evidence="6">LRR 8 domain containing protein</fullName>
    </submittedName>
</protein>
<dbReference type="InterPro" id="IPR003591">
    <property type="entry name" value="Leu-rich_rpt_typical-subtyp"/>
</dbReference>
<keyword evidence="2 5" id="KW-0732">Signal</keyword>
<dbReference type="PANTHER" id="PTHR24373">
    <property type="entry name" value="SLIT RELATED LEUCINE-RICH REPEAT NEURONAL PROTEIN"/>
    <property type="match status" value="1"/>
</dbReference>
<keyword evidence="4" id="KW-1133">Transmembrane helix</keyword>
<dbReference type="AlphaFoldDB" id="A0A482WEC8"/>
<evidence type="ECO:0000313" key="7">
    <source>
        <dbReference type="Proteomes" id="UP000292052"/>
    </source>
</evidence>
<dbReference type="EMBL" id="QDEB01004538">
    <property type="protein sequence ID" value="RZC42838.1"/>
    <property type="molecule type" value="Genomic_DNA"/>
</dbReference>
<comment type="caution">
    <text evidence="6">The sequence shown here is derived from an EMBL/GenBank/DDBJ whole genome shotgun (WGS) entry which is preliminary data.</text>
</comment>
<reference evidence="6 7" key="1">
    <citation type="submission" date="2017-03" db="EMBL/GenBank/DDBJ databases">
        <title>Genome of the blue death feigning beetle - Asbolus verrucosus.</title>
        <authorList>
            <person name="Rider S.D."/>
        </authorList>
    </citation>
    <scope>NUCLEOTIDE SEQUENCE [LARGE SCALE GENOMIC DNA]</scope>
    <source>
        <strain evidence="6">Butters</strain>
        <tissue evidence="6">Head and leg muscle</tissue>
    </source>
</reference>
<keyword evidence="1" id="KW-0433">Leucine-rich repeat</keyword>
<dbReference type="STRING" id="1661398.A0A482WEC8"/>
<dbReference type="PROSITE" id="PS51450">
    <property type="entry name" value="LRR"/>
    <property type="match status" value="5"/>
</dbReference>
<dbReference type="InterPro" id="IPR001611">
    <property type="entry name" value="Leu-rich_rpt"/>
</dbReference>
<sequence length="687" mass="77682">MHLCFFIIAVPALVTTSHQNNNCIVGCKCQEESNFVRKLKIANCVNPLTLTKSTFAKITKDITTLSLKNVLINKIEIDAFNGFNNIEAVIIEDSNIGSIDPSAFSLQELTTISFTNTTFGEVPKLSAKYLEEVIFNDCKLTEVPNIELLPSLTFLNLANNHIEIIDEMAFAKSENLEEVTLSNNSIAELPLNLFVNNLDFNTLNVDYNPLESFELNLTSDLEFLSLRYCKLSAFDRTSAKNLDSLSSLDLSGNQITILPIDVFEGMKDLNYLDLSNNKLLELDGDIFLDNSKLDRIILDNNQFEILPNFQTTAEAFQTYHFSCKNCSLKSVDNSFTNMRGLVTLDLSNNELMHIEGIFTQMYGLKELYLSHNNISSIGTKSFGEDTEIETLNLSSNPLKYLDPVVFAKMTLLKKLDVSNCNLVQLWSNHNKYLNTLEQLFIGNNNLTVITVDDLKITPQLKLLDLEGNPLKCTPESLDLIKFLINNSINSKEQADVLKTHENVLSKFNADDDFKPQSQWKKLAIVCNMDFDIYHIYQTKTTMKYNDLKDSFMDDDISYEDDGDEDGDKDNVDDFYTVDEAIINDRNFNLARASYILSITSVFILTALVVLTVAVALTLLILKRNKSFNMHNGNLPRLKIPLWHTTPGQKKHSGSVYKPLSEDLSGPRTPIINRYEFKQTPQVHNAIP</sequence>
<keyword evidence="4" id="KW-0472">Membrane</keyword>
<dbReference type="SMART" id="SM00369">
    <property type="entry name" value="LRR_TYP"/>
    <property type="match status" value="9"/>
</dbReference>
<evidence type="ECO:0000256" key="1">
    <source>
        <dbReference type="ARBA" id="ARBA00022614"/>
    </source>
</evidence>
<dbReference type="SUPFAM" id="SSF52058">
    <property type="entry name" value="L domain-like"/>
    <property type="match status" value="2"/>
</dbReference>
<keyword evidence="4" id="KW-0812">Transmembrane</keyword>
<evidence type="ECO:0000256" key="5">
    <source>
        <dbReference type="SAM" id="SignalP"/>
    </source>
</evidence>
<dbReference type="Gene3D" id="3.80.10.10">
    <property type="entry name" value="Ribonuclease Inhibitor"/>
    <property type="match status" value="3"/>
</dbReference>
<feature type="transmembrane region" description="Helical" evidence="4">
    <location>
        <begin position="594"/>
        <end position="621"/>
    </location>
</feature>
<organism evidence="6 7">
    <name type="scientific">Asbolus verrucosus</name>
    <name type="common">Desert ironclad beetle</name>
    <dbReference type="NCBI Taxonomy" id="1661398"/>
    <lineage>
        <taxon>Eukaryota</taxon>
        <taxon>Metazoa</taxon>
        <taxon>Ecdysozoa</taxon>
        <taxon>Arthropoda</taxon>
        <taxon>Hexapoda</taxon>
        <taxon>Insecta</taxon>
        <taxon>Pterygota</taxon>
        <taxon>Neoptera</taxon>
        <taxon>Endopterygota</taxon>
        <taxon>Coleoptera</taxon>
        <taxon>Polyphaga</taxon>
        <taxon>Cucujiformia</taxon>
        <taxon>Tenebrionidae</taxon>
        <taxon>Pimeliinae</taxon>
        <taxon>Asbolus</taxon>
    </lineage>
</organism>
<dbReference type="InterPro" id="IPR032675">
    <property type="entry name" value="LRR_dom_sf"/>
</dbReference>
<dbReference type="SMART" id="SM00365">
    <property type="entry name" value="LRR_SD22"/>
    <property type="match status" value="6"/>
</dbReference>
<name>A0A482WEC8_ASBVE</name>
<dbReference type="GO" id="GO:0031012">
    <property type="term" value="C:extracellular matrix"/>
    <property type="evidence" value="ECO:0007669"/>
    <property type="project" value="TreeGrafter"/>
</dbReference>
<proteinExistence type="predicted"/>
<dbReference type="PRINTS" id="PR00019">
    <property type="entry name" value="LEURICHRPT"/>
</dbReference>
<evidence type="ECO:0000313" key="6">
    <source>
        <dbReference type="EMBL" id="RZC42838.1"/>
    </source>
</evidence>
<evidence type="ECO:0000256" key="2">
    <source>
        <dbReference type="ARBA" id="ARBA00022729"/>
    </source>
</evidence>
<accession>A0A482WEC8</accession>
<evidence type="ECO:0000256" key="4">
    <source>
        <dbReference type="SAM" id="Phobius"/>
    </source>
</evidence>
<dbReference type="InterPro" id="IPR026906">
    <property type="entry name" value="LRR_5"/>
</dbReference>
<dbReference type="Proteomes" id="UP000292052">
    <property type="component" value="Unassembled WGS sequence"/>
</dbReference>
<dbReference type="InterPro" id="IPR050328">
    <property type="entry name" value="Dev_Immune_Receptor"/>
</dbReference>
<dbReference type="PANTHER" id="PTHR24373:SF370">
    <property type="entry name" value="FISH-LIPS, ISOFORM E"/>
    <property type="match status" value="1"/>
</dbReference>
<dbReference type="GO" id="GO:0005615">
    <property type="term" value="C:extracellular space"/>
    <property type="evidence" value="ECO:0007669"/>
    <property type="project" value="TreeGrafter"/>
</dbReference>
<gene>
    <name evidence="6" type="ORF">BDFB_001149</name>
</gene>
<keyword evidence="7" id="KW-1185">Reference proteome</keyword>